<feature type="region of interest" description="Disordered" evidence="6">
    <location>
        <begin position="467"/>
        <end position="493"/>
    </location>
</feature>
<feature type="region of interest" description="Disordered" evidence="6">
    <location>
        <begin position="140"/>
        <end position="196"/>
    </location>
</feature>
<feature type="compositionally biased region" description="Low complexity" evidence="6">
    <location>
        <begin position="61"/>
        <end position="77"/>
    </location>
</feature>
<feature type="region of interest" description="Disordered" evidence="6">
    <location>
        <begin position="1"/>
        <end position="119"/>
    </location>
</feature>
<dbReference type="RefSeq" id="XP_030834253.1">
    <property type="nucleotide sequence ID" value="XM_030978393.1"/>
</dbReference>
<evidence type="ECO:0000256" key="4">
    <source>
        <dbReference type="ARBA" id="ARBA00023163"/>
    </source>
</evidence>
<evidence type="ECO:0000256" key="5">
    <source>
        <dbReference type="ARBA" id="ARBA00023242"/>
    </source>
</evidence>
<dbReference type="RefSeq" id="XP_030834245.1">
    <property type="nucleotide sequence ID" value="XM_030978385.1"/>
</dbReference>
<keyword evidence="3" id="KW-0238">DNA-binding</keyword>
<keyword evidence="4" id="KW-0804">Transcription</keyword>
<keyword evidence="2" id="KW-0805">Transcription regulation</keyword>
<dbReference type="OMA" id="GKMANYQ"/>
<dbReference type="KEGG" id="spu:100889266"/>
<feature type="compositionally biased region" description="Basic residues" evidence="6">
    <location>
        <begin position="1"/>
        <end position="12"/>
    </location>
</feature>
<dbReference type="EnsemblMetazoa" id="XM_030978385">
    <property type="protein sequence ID" value="XP_030834245"/>
    <property type="gene ID" value="LOC100889266"/>
</dbReference>
<dbReference type="AlphaFoldDB" id="A0A7M7NC03"/>
<dbReference type="InterPro" id="IPR032147">
    <property type="entry name" value="Cic_dom"/>
</dbReference>
<evidence type="ECO:0000256" key="1">
    <source>
        <dbReference type="ARBA" id="ARBA00022553"/>
    </source>
</evidence>
<keyword evidence="1" id="KW-0597">Phosphoprotein</keyword>
<feature type="compositionally biased region" description="Low complexity" evidence="6">
    <location>
        <begin position="431"/>
        <end position="447"/>
    </location>
</feature>
<evidence type="ECO:0000256" key="2">
    <source>
        <dbReference type="ARBA" id="ARBA00023015"/>
    </source>
</evidence>
<dbReference type="InterPro" id="IPR052412">
    <property type="entry name" value="CC-Dev_Transcription_Reg"/>
</dbReference>
<dbReference type="Pfam" id="PF16090">
    <property type="entry name" value="DUF4819"/>
    <property type="match status" value="1"/>
</dbReference>
<accession>A0A7M7NC03</accession>
<feature type="region of interest" description="Disordered" evidence="6">
    <location>
        <begin position="427"/>
        <end position="450"/>
    </location>
</feature>
<dbReference type="GeneID" id="100889266"/>
<reference evidence="8" key="2">
    <citation type="submission" date="2021-01" db="UniProtKB">
        <authorList>
            <consortium name="EnsemblMetazoa"/>
        </authorList>
    </citation>
    <scope>IDENTIFICATION</scope>
</reference>
<keyword evidence="5" id="KW-0539">Nucleus</keyword>
<feature type="compositionally biased region" description="Acidic residues" evidence="6">
    <location>
        <begin position="146"/>
        <end position="165"/>
    </location>
</feature>
<dbReference type="EnsemblMetazoa" id="XM_030978393">
    <property type="protein sequence ID" value="XP_030834253"/>
    <property type="gene ID" value="LOC100889266"/>
</dbReference>
<dbReference type="GO" id="GO:0005634">
    <property type="term" value="C:nucleus"/>
    <property type="evidence" value="ECO:0000318"/>
    <property type="project" value="GO_Central"/>
</dbReference>
<dbReference type="GO" id="GO:0000977">
    <property type="term" value="F:RNA polymerase II transcription regulatory region sequence-specific DNA binding"/>
    <property type="evidence" value="ECO:0000318"/>
    <property type="project" value="GO_Central"/>
</dbReference>
<keyword evidence="9" id="KW-1185">Reference proteome</keyword>
<organism evidence="8 9">
    <name type="scientific">Strongylocentrotus purpuratus</name>
    <name type="common">Purple sea urchin</name>
    <dbReference type="NCBI Taxonomy" id="7668"/>
    <lineage>
        <taxon>Eukaryota</taxon>
        <taxon>Metazoa</taxon>
        <taxon>Echinodermata</taxon>
        <taxon>Eleutherozoa</taxon>
        <taxon>Echinozoa</taxon>
        <taxon>Echinoidea</taxon>
        <taxon>Euechinoidea</taxon>
        <taxon>Echinacea</taxon>
        <taxon>Camarodonta</taxon>
        <taxon>Echinidea</taxon>
        <taxon>Strongylocentrotidae</taxon>
        <taxon>Strongylocentrotus</taxon>
    </lineage>
</organism>
<feature type="region of interest" description="Disordered" evidence="6">
    <location>
        <begin position="541"/>
        <end position="561"/>
    </location>
</feature>
<dbReference type="InParanoid" id="A0A7M7NC03"/>
<reference evidence="9" key="1">
    <citation type="submission" date="2015-02" db="EMBL/GenBank/DDBJ databases">
        <title>Genome sequencing for Strongylocentrotus purpuratus.</title>
        <authorList>
            <person name="Murali S."/>
            <person name="Liu Y."/>
            <person name="Vee V."/>
            <person name="English A."/>
            <person name="Wang M."/>
            <person name="Skinner E."/>
            <person name="Han Y."/>
            <person name="Muzny D.M."/>
            <person name="Worley K.C."/>
            <person name="Gibbs R.A."/>
        </authorList>
    </citation>
    <scope>NUCLEOTIDE SEQUENCE</scope>
</reference>
<name>A0A7M7NC03_STRPU</name>
<feature type="compositionally biased region" description="Polar residues" evidence="6">
    <location>
        <begin position="470"/>
        <end position="485"/>
    </location>
</feature>
<evidence type="ECO:0000259" key="7">
    <source>
        <dbReference type="Pfam" id="PF16090"/>
    </source>
</evidence>
<dbReference type="PANTHER" id="PTHR13059:SF10">
    <property type="entry name" value="HMG BOX TRANSCRIPTION FACTOR BBX"/>
    <property type="match status" value="1"/>
</dbReference>
<dbReference type="GO" id="GO:0000981">
    <property type="term" value="F:DNA-binding transcription factor activity, RNA polymerase II-specific"/>
    <property type="evidence" value="ECO:0000318"/>
    <property type="project" value="GO_Central"/>
</dbReference>
<sequence length="590" mass="64781">MNSKKERSRRNKKSESPATPDSNSGRTRRTKLPKEEDTADDLVRHKKLRNANRNGNKMAVSSDSGTSEPSSSGASTPRPGSLEIPMRETSTGSSPAEGVAELQQAREQSEPKRLVLSDTINVRTTESGCMTAAVGEAKSAAAEVIQDSEDDEETDSALSGDDEAIQGESLNEPVPALTPVRTGVKRPGEFPESATPQKKIAVDSKELKGQRVLALRGEGFSLGIIKHVKKKSVGVLFEGDKEITMFNDVIDSDQISIVGDKVPPVNTLSAGSKVCVQRDGKGQYYEAFVREMRPNSLYQIIIASPTREGSSSSTEDMTVPLWKLRMLRPPWQIPPSGPVQTPGAIARQLTYSPFEPKRESHTIPLPSMHLDMQKVTPPEQKTLSDRLVQDRAVFIRDRHLSGDRRVQLPLEDIGSDDELKNFDRPLEFRGRPTLTPGTTGTSTPGSLYSPFEGNLARLPNNYSNRKRHISSASNASTISMGSAHSLTPPPKYKKGEVICNANGVRKKFNGKQWRRLCSREGCNKESQRRGYCSRHLSMQGKDMTGEASSGQEQDWDSDSRCSSARTVRTGKMAVISIQIKSCAQFRDSLI</sequence>
<feature type="domain" description="Protein capicua homolog-like" evidence="7">
    <location>
        <begin position="256"/>
        <end position="332"/>
    </location>
</feature>
<evidence type="ECO:0000256" key="3">
    <source>
        <dbReference type="ARBA" id="ARBA00023125"/>
    </source>
</evidence>
<dbReference type="GO" id="GO:0006357">
    <property type="term" value="P:regulation of transcription by RNA polymerase II"/>
    <property type="evidence" value="ECO:0000318"/>
    <property type="project" value="GO_Central"/>
</dbReference>
<proteinExistence type="predicted"/>
<dbReference type="Proteomes" id="UP000007110">
    <property type="component" value="Unassembled WGS sequence"/>
</dbReference>
<dbReference type="PANTHER" id="PTHR13059">
    <property type="entry name" value="HMG-BOX TRANSCRIPTION FACTOR BBX"/>
    <property type="match status" value="1"/>
</dbReference>
<evidence type="ECO:0000313" key="8">
    <source>
        <dbReference type="EnsemblMetazoa" id="XP_030834253"/>
    </source>
</evidence>
<evidence type="ECO:0000256" key="6">
    <source>
        <dbReference type="SAM" id="MobiDB-lite"/>
    </source>
</evidence>
<protein>
    <recommendedName>
        <fullName evidence="7">Protein capicua homolog-like domain-containing protein</fullName>
    </recommendedName>
</protein>
<evidence type="ECO:0000313" key="9">
    <source>
        <dbReference type="Proteomes" id="UP000007110"/>
    </source>
</evidence>
<dbReference type="OrthoDB" id="2377365at2759"/>